<evidence type="ECO:0000313" key="1">
    <source>
        <dbReference type="EMBL" id="CAK5043974.1"/>
    </source>
</evidence>
<evidence type="ECO:0000313" key="2">
    <source>
        <dbReference type="Proteomes" id="UP001497535"/>
    </source>
</evidence>
<keyword evidence="2" id="KW-1185">Reference proteome</keyword>
<protein>
    <submittedName>
        <fullName evidence="1">Uncharacterized protein</fullName>
    </submittedName>
</protein>
<proteinExistence type="predicted"/>
<dbReference type="Proteomes" id="UP001497535">
    <property type="component" value="Unassembled WGS sequence"/>
</dbReference>
<reference evidence="1" key="1">
    <citation type="submission" date="2023-11" db="EMBL/GenBank/DDBJ databases">
        <authorList>
            <person name="Poullet M."/>
        </authorList>
    </citation>
    <scope>NUCLEOTIDE SEQUENCE</scope>
    <source>
        <strain evidence="1">E1834</strain>
    </source>
</reference>
<dbReference type="EMBL" id="CAVMJV010000011">
    <property type="protein sequence ID" value="CAK5043974.1"/>
    <property type="molecule type" value="Genomic_DNA"/>
</dbReference>
<name>A0ACB0YF01_MELEN</name>
<sequence length="54" mass="6208">MDKINRLAVEMGRLTLQEDKSKTNSISSLGSPTIFMSKEEDDEIYRGDLSQDKW</sequence>
<gene>
    <name evidence="1" type="ORF">MENTE1834_LOCUS11308</name>
</gene>
<organism evidence="1 2">
    <name type="scientific">Meloidogyne enterolobii</name>
    <name type="common">Root-knot nematode worm</name>
    <name type="synonym">Meloidogyne mayaguensis</name>
    <dbReference type="NCBI Taxonomy" id="390850"/>
    <lineage>
        <taxon>Eukaryota</taxon>
        <taxon>Metazoa</taxon>
        <taxon>Ecdysozoa</taxon>
        <taxon>Nematoda</taxon>
        <taxon>Chromadorea</taxon>
        <taxon>Rhabditida</taxon>
        <taxon>Tylenchina</taxon>
        <taxon>Tylenchomorpha</taxon>
        <taxon>Tylenchoidea</taxon>
        <taxon>Meloidogynidae</taxon>
        <taxon>Meloidogyninae</taxon>
        <taxon>Meloidogyne</taxon>
    </lineage>
</organism>
<accession>A0ACB0YF01</accession>
<comment type="caution">
    <text evidence="1">The sequence shown here is derived from an EMBL/GenBank/DDBJ whole genome shotgun (WGS) entry which is preliminary data.</text>
</comment>